<dbReference type="Pfam" id="PF01170">
    <property type="entry name" value="UPF0020"/>
    <property type="match status" value="1"/>
</dbReference>
<feature type="region of interest" description="Disordered" evidence="4">
    <location>
        <begin position="1"/>
        <end position="39"/>
    </location>
</feature>
<keyword evidence="2 6" id="KW-0808">Transferase</keyword>
<dbReference type="AlphaFoldDB" id="A0A1D7UY37"/>
<dbReference type="SMART" id="SM00981">
    <property type="entry name" value="THUMP"/>
    <property type="match status" value="1"/>
</dbReference>
<dbReference type="EMBL" id="CP015217">
    <property type="protein sequence ID" value="AOP34509.1"/>
    <property type="molecule type" value="Genomic_DNA"/>
</dbReference>
<evidence type="ECO:0000259" key="5">
    <source>
        <dbReference type="PROSITE" id="PS51165"/>
    </source>
</evidence>
<organism evidence="6 7">
    <name type="scientific">Leptospira tipperaryensis</name>
    <dbReference type="NCBI Taxonomy" id="2564040"/>
    <lineage>
        <taxon>Bacteria</taxon>
        <taxon>Pseudomonadati</taxon>
        <taxon>Spirochaetota</taxon>
        <taxon>Spirochaetia</taxon>
        <taxon>Leptospirales</taxon>
        <taxon>Leptospiraceae</taxon>
        <taxon>Leptospira</taxon>
    </lineage>
</organism>
<dbReference type="InterPro" id="IPR004114">
    <property type="entry name" value="THUMP_dom"/>
</dbReference>
<evidence type="ECO:0000256" key="2">
    <source>
        <dbReference type="ARBA" id="ARBA00022679"/>
    </source>
</evidence>
<dbReference type="OrthoDB" id="9809404at2"/>
<dbReference type="InterPro" id="IPR002052">
    <property type="entry name" value="DNA_methylase_N6_adenine_CS"/>
</dbReference>
<accession>A0A1D7UY37</accession>
<feature type="domain" description="THUMP" evidence="5">
    <location>
        <begin position="88"/>
        <end position="202"/>
    </location>
</feature>
<dbReference type="SUPFAM" id="SSF53335">
    <property type="entry name" value="S-adenosyl-L-methionine-dependent methyltransferases"/>
    <property type="match status" value="1"/>
</dbReference>
<dbReference type="Gene3D" id="3.40.50.150">
    <property type="entry name" value="Vaccinia Virus protein VP39"/>
    <property type="match status" value="1"/>
</dbReference>
<name>A0A1D7UY37_9LEPT</name>
<dbReference type="GO" id="GO:0070043">
    <property type="term" value="F:rRNA (guanine-N7-)-methyltransferase activity"/>
    <property type="evidence" value="ECO:0007669"/>
    <property type="project" value="TreeGrafter"/>
</dbReference>
<dbReference type="InterPro" id="IPR053943">
    <property type="entry name" value="RlmKL-like_Mtase_CS"/>
</dbReference>
<evidence type="ECO:0000256" key="1">
    <source>
        <dbReference type="ARBA" id="ARBA00022603"/>
    </source>
</evidence>
<dbReference type="Pfam" id="PF02926">
    <property type="entry name" value="THUMP"/>
    <property type="match status" value="1"/>
</dbReference>
<dbReference type="Gene3D" id="3.30.2130.30">
    <property type="match status" value="1"/>
</dbReference>
<evidence type="ECO:0000256" key="4">
    <source>
        <dbReference type="SAM" id="MobiDB-lite"/>
    </source>
</evidence>
<feature type="compositionally biased region" description="Basic and acidic residues" evidence="4">
    <location>
        <begin position="18"/>
        <end position="39"/>
    </location>
</feature>
<dbReference type="InterPro" id="IPR000241">
    <property type="entry name" value="RlmKL-like_Mtase"/>
</dbReference>
<evidence type="ECO:0000256" key="3">
    <source>
        <dbReference type="PROSITE-ProRule" id="PRU00529"/>
    </source>
</evidence>
<dbReference type="PANTHER" id="PTHR47313:SF1">
    <property type="entry name" value="RIBOSOMAL RNA LARGE SUBUNIT METHYLTRANSFERASE K_L"/>
    <property type="match status" value="1"/>
</dbReference>
<dbReference type="GO" id="GO:0008990">
    <property type="term" value="F:rRNA (guanine-N2-)-methyltransferase activity"/>
    <property type="evidence" value="ECO:0007669"/>
    <property type="project" value="TreeGrafter"/>
</dbReference>
<keyword evidence="3" id="KW-0694">RNA-binding</keyword>
<proteinExistence type="predicted"/>
<gene>
    <name evidence="6" type="ORF">A0128_12015</name>
</gene>
<dbReference type="CDD" id="cd11715">
    <property type="entry name" value="THUMP_AdoMetMT"/>
    <property type="match status" value="1"/>
</dbReference>
<dbReference type="PROSITE" id="PS51165">
    <property type="entry name" value="THUMP"/>
    <property type="match status" value="1"/>
</dbReference>
<evidence type="ECO:0000313" key="6">
    <source>
        <dbReference type="EMBL" id="AOP34509.1"/>
    </source>
</evidence>
<evidence type="ECO:0000313" key="7">
    <source>
        <dbReference type="Proteomes" id="UP000094197"/>
    </source>
</evidence>
<reference evidence="6 7" key="1">
    <citation type="submission" date="2016-04" db="EMBL/GenBank/DDBJ databases">
        <title>Complete genome seqeunce of Leptospira alstonii serovar Room22.</title>
        <authorList>
            <person name="Nally J.E."/>
            <person name="Bayles D.O."/>
            <person name="Hurley D."/>
            <person name="Fanning S."/>
            <person name="McMahon B.J."/>
            <person name="Arent Z."/>
        </authorList>
    </citation>
    <scope>NUCLEOTIDE SEQUENCE [LARGE SCALE GENOMIC DNA]</scope>
    <source>
        <strain evidence="6 7">GWTS #1</strain>
    </source>
</reference>
<dbReference type="InterPro" id="IPR029063">
    <property type="entry name" value="SAM-dependent_MTases_sf"/>
</dbReference>
<sequence length="417" mass="46666">MTNFRNPAPKKSLRLKVRKPEGKFSSSDRSKEKEVPSKTEWDFSKPETFEYHASCPDGLSGLLREEILEARLTVLAENRGGVFFQGSAKALKDFILTTGIASGISISLRYWRVDSPEDLYNQALQFPFEKIISPEQSFRIDSTTKDSLKDSRYATYKLKDAMFDRFRSKGKETPQVSRDEPDFLFYLRSHSDHAKLSLGLNTRPLQQRGHGRIGGDAPMREILASALVRYSGWDTKSVLYDPFCGSGTIVIEAALKLLYGGYTNYRSLDSSLPFKKLFGEPNLKEEAGKVSKILIFASDQDEKALNLAKLNARNAGVDHLIEFFTADATLSENEKGIQDGFIVTNPPYGVRLGTKEEAKEIYLAWGKKLKDHFSGNVLALVCGDTSLLGFLKLKKDKEQSLTIGKLKGKLVAYTLGK</sequence>
<dbReference type="KEGG" id="laj:A0128_12015"/>
<dbReference type="FunFam" id="3.40.50.150:FF:000409">
    <property type="entry name" value="RNA methylase, PF01170 family"/>
    <property type="match status" value="1"/>
</dbReference>
<dbReference type="RefSeq" id="WP_069607733.1">
    <property type="nucleotide sequence ID" value="NZ_CP015217.1"/>
</dbReference>
<keyword evidence="1 6" id="KW-0489">Methyltransferase</keyword>
<dbReference type="PROSITE" id="PS01261">
    <property type="entry name" value="UPF0020"/>
    <property type="match status" value="1"/>
</dbReference>
<dbReference type="GO" id="GO:0003723">
    <property type="term" value="F:RNA binding"/>
    <property type="evidence" value="ECO:0007669"/>
    <property type="project" value="UniProtKB-UniRule"/>
</dbReference>
<dbReference type="PROSITE" id="PS00092">
    <property type="entry name" value="N6_MTASE"/>
    <property type="match status" value="1"/>
</dbReference>
<protein>
    <submittedName>
        <fullName evidence="6">DNA methyltransferase</fullName>
    </submittedName>
</protein>
<dbReference type="Proteomes" id="UP000094197">
    <property type="component" value="Chromosome 1"/>
</dbReference>
<keyword evidence="7" id="KW-1185">Reference proteome</keyword>
<dbReference type="PANTHER" id="PTHR47313">
    <property type="entry name" value="RIBOSOMAL RNA LARGE SUBUNIT METHYLTRANSFERASE K/L"/>
    <property type="match status" value="1"/>
</dbReference>